<reference evidence="12 13" key="1">
    <citation type="submission" date="2013-07" db="EMBL/GenBank/DDBJ databases">
        <authorList>
            <consortium name="DOE Joint Genome Institute"/>
            <person name="Reeve W."/>
            <person name="Huntemann M."/>
            <person name="Han J."/>
            <person name="Chen A."/>
            <person name="Kyrpides N."/>
            <person name="Mavromatis K."/>
            <person name="Markowitz V."/>
            <person name="Palaniappan K."/>
            <person name="Ivanova N."/>
            <person name="Schaumberg A."/>
            <person name="Pati A."/>
            <person name="Liolios K."/>
            <person name="Nordberg H.P."/>
            <person name="Cantor M.N."/>
            <person name="Hua S.X."/>
            <person name="Woyke T."/>
        </authorList>
    </citation>
    <scope>NUCLEOTIDE SEQUENCE [LARGE SCALE GENOMIC DNA]</scope>
    <source>
        <strain evidence="12 13">DSM 43889</strain>
    </source>
</reference>
<keyword evidence="4 11" id="KW-0812">Transmembrane</keyword>
<dbReference type="RefSeq" id="WP_081715540.1">
    <property type="nucleotide sequence ID" value="NZ_AUBJ02000001.1"/>
</dbReference>
<feature type="region of interest" description="Disordered" evidence="10">
    <location>
        <begin position="534"/>
        <end position="554"/>
    </location>
</feature>
<dbReference type="InterPro" id="IPR044857">
    <property type="entry name" value="T7SS_EccB_R1"/>
</dbReference>
<dbReference type="PANTHER" id="PTHR40765:SF2">
    <property type="entry name" value="ESX-2 SECRETION SYSTEM ATPASE ECCB2"/>
    <property type="match status" value="1"/>
</dbReference>
<evidence type="ECO:0000313" key="13">
    <source>
        <dbReference type="Proteomes" id="UP000791080"/>
    </source>
</evidence>
<comment type="caution">
    <text evidence="12">The sequence shown here is derived from an EMBL/GenBank/DDBJ whole genome shotgun (WGS) entry which is preliminary data.</text>
</comment>
<accession>A0ABT1JM78</accession>
<protein>
    <submittedName>
        <fullName evidence="12">Type VII secretion protein EccB</fullName>
    </submittedName>
</protein>
<evidence type="ECO:0000256" key="2">
    <source>
        <dbReference type="ARBA" id="ARBA00008149"/>
    </source>
</evidence>
<dbReference type="EMBL" id="AUBJ02000001">
    <property type="protein sequence ID" value="MCP2333452.1"/>
    <property type="molecule type" value="Genomic_DNA"/>
</dbReference>
<keyword evidence="7" id="KW-0067">ATP-binding</keyword>
<keyword evidence="8 11" id="KW-1133">Transmembrane helix</keyword>
<dbReference type="Proteomes" id="UP000791080">
    <property type="component" value="Unassembled WGS sequence"/>
</dbReference>
<dbReference type="Gene3D" id="3.30.2390.20">
    <property type="entry name" value="Type VII secretion system EccB, repeat 1 domain"/>
    <property type="match status" value="1"/>
</dbReference>
<feature type="transmembrane region" description="Helical" evidence="11">
    <location>
        <begin position="44"/>
        <end position="64"/>
    </location>
</feature>
<dbReference type="InterPro" id="IPR007795">
    <property type="entry name" value="T7SS_EccB"/>
</dbReference>
<evidence type="ECO:0000256" key="9">
    <source>
        <dbReference type="ARBA" id="ARBA00023136"/>
    </source>
</evidence>
<dbReference type="InterPro" id="IPR042485">
    <property type="entry name" value="T7SS_EccB_R3"/>
</dbReference>
<evidence type="ECO:0000256" key="10">
    <source>
        <dbReference type="SAM" id="MobiDB-lite"/>
    </source>
</evidence>
<comment type="similarity">
    <text evidence="2">Belongs to the EccB family.</text>
</comment>
<reference evidence="12 13" key="2">
    <citation type="submission" date="2022-06" db="EMBL/GenBank/DDBJ databases">
        <title>Genomic Encyclopedia of Type Strains, Phase I: the one thousand microbial genomes (KMG-I) project.</title>
        <authorList>
            <person name="Kyrpides N."/>
        </authorList>
    </citation>
    <scope>NUCLEOTIDE SEQUENCE [LARGE SCALE GENOMIC DNA]</scope>
    <source>
        <strain evidence="12 13">DSM 43889</strain>
    </source>
</reference>
<dbReference type="NCBIfam" id="TIGR03919">
    <property type="entry name" value="T7SS_EccB"/>
    <property type="match status" value="1"/>
</dbReference>
<evidence type="ECO:0000313" key="12">
    <source>
        <dbReference type="EMBL" id="MCP2333452.1"/>
    </source>
</evidence>
<keyword evidence="6" id="KW-0378">Hydrolase</keyword>
<dbReference type="Gene3D" id="2.40.50.910">
    <property type="entry name" value="Type VII secretion system EccB, repeat 3 domain"/>
    <property type="match status" value="1"/>
</dbReference>
<keyword evidence="9 11" id="KW-0472">Membrane</keyword>
<evidence type="ECO:0000256" key="1">
    <source>
        <dbReference type="ARBA" id="ARBA00004162"/>
    </source>
</evidence>
<evidence type="ECO:0000256" key="5">
    <source>
        <dbReference type="ARBA" id="ARBA00022741"/>
    </source>
</evidence>
<keyword evidence="5" id="KW-0547">Nucleotide-binding</keyword>
<dbReference type="Pfam" id="PF05108">
    <property type="entry name" value="T7SS_ESX1_EccB"/>
    <property type="match status" value="1"/>
</dbReference>
<dbReference type="PANTHER" id="PTHR40765">
    <property type="entry name" value="ESX-2 SECRETION SYSTEM ATPASE ECCB2"/>
    <property type="match status" value="1"/>
</dbReference>
<sequence length="554" mass="59446">MPSTPTTKSQVQAYRFVLRRMQSALVRKDAVMLHDPMRTHQRSVVAGMALAAVALLGFLIFGVISPKASPPSAGEIVMAQPSGGIYVAVEQNNALQLIPMMNMASAQLLQMRMQGGASAGLPEPSFVSDDVLADITIGSQLTGIPGAPEKMPSSERRIDPVWTVCDWASFDDSLANPAASASAETSVLAGVHDLPGRALAEDEVVVARSEADGEMWAIYRPDDTRAGSRAVVRAWVDPNHQVNQATLASGLREPHLMTEALLNSIPTVDDYAAPDIPDQGLPADRELVLPDGNAAGIGTVVAALDASGQGRDYYVVLNSGYQDIPEGVAELIRWSQGQAQAEVPLVERVDITRLGAAADADLVEIRDLPSRPLRPVPYMENPVTCFAWNGSDDRERTELRVGEDIELRGADASDDDPLLERVRLGADNAADYFFMPPGNAAVVRSTTSEGSFQSGPIHFVSDRGVRYAIPDMRHVTALGLLPENSTLPPAPEPILRLLPAGPRLDQNNADLVFDYVPFDESGDRRLDVEEGAGEYVPDPDGVGDGWFEGFPQDG</sequence>
<name>A0ABT1JM78_ACTCY</name>
<evidence type="ECO:0000256" key="8">
    <source>
        <dbReference type="ARBA" id="ARBA00022989"/>
    </source>
</evidence>
<organism evidence="12 13">
    <name type="scientific">Actinoalloteichus caeruleus DSM 43889</name>
    <dbReference type="NCBI Taxonomy" id="1120930"/>
    <lineage>
        <taxon>Bacteria</taxon>
        <taxon>Bacillati</taxon>
        <taxon>Actinomycetota</taxon>
        <taxon>Actinomycetes</taxon>
        <taxon>Pseudonocardiales</taxon>
        <taxon>Pseudonocardiaceae</taxon>
        <taxon>Actinoalloteichus</taxon>
        <taxon>Actinoalloteichus cyanogriseus</taxon>
    </lineage>
</organism>
<proteinExistence type="inferred from homology"/>
<evidence type="ECO:0000256" key="11">
    <source>
        <dbReference type="SAM" id="Phobius"/>
    </source>
</evidence>
<evidence type="ECO:0000256" key="6">
    <source>
        <dbReference type="ARBA" id="ARBA00022801"/>
    </source>
</evidence>
<evidence type="ECO:0000256" key="3">
    <source>
        <dbReference type="ARBA" id="ARBA00022475"/>
    </source>
</evidence>
<gene>
    <name evidence="12" type="ORF">G443_003722</name>
</gene>
<evidence type="ECO:0000256" key="7">
    <source>
        <dbReference type="ARBA" id="ARBA00022840"/>
    </source>
</evidence>
<evidence type="ECO:0000256" key="4">
    <source>
        <dbReference type="ARBA" id="ARBA00022692"/>
    </source>
</evidence>
<keyword evidence="3" id="KW-1003">Cell membrane</keyword>
<comment type="subcellular location">
    <subcellularLocation>
        <location evidence="1">Cell membrane</location>
        <topology evidence="1">Single-pass membrane protein</topology>
    </subcellularLocation>
</comment>
<keyword evidence="13" id="KW-1185">Reference proteome</keyword>